<comment type="caution">
    <text evidence="6">Lacks conserved residue(s) required for the propagation of feature annotation.</text>
</comment>
<organism evidence="9">
    <name type="scientific">Anthurium amnicola</name>
    <dbReference type="NCBI Taxonomy" id="1678845"/>
    <lineage>
        <taxon>Eukaryota</taxon>
        <taxon>Viridiplantae</taxon>
        <taxon>Streptophyta</taxon>
        <taxon>Embryophyta</taxon>
        <taxon>Tracheophyta</taxon>
        <taxon>Spermatophyta</taxon>
        <taxon>Magnoliopsida</taxon>
        <taxon>Liliopsida</taxon>
        <taxon>Araceae</taxon>
        <taxon>Pothoideae</taxon>
        <taxon>Potheae</taxon>
        <taxon>Anthurium</taxon>
    </lineage>
</organism>
<evidence type="ECO:0000259" key="8">
    <source>
        <dbReference type="Pfam" id="PF17766"/>
    </source>
</evidence>
<feature type="domain" description="Peptidase S8/S53" evidence="7">
    <location>
        <begin position="147"/>
        <end position="258"/>
    </location>
</feature>
<dbReference type="Gene3D" id="3.50.30.30">
    <property type="match status" value="1"/>
</dbReference>
<protein>
    <submittedName>
        <fullName evidence="9">Cucumisin</fullName>
    </submittedName>
</protein>
<evidence type="ECO:0000256" key="5">
    <source>
        <dbReference type="ARBA" id="ARBA00022825"/>
    </source>
</evidence>
<evidence type="ECO:0000256" key="3">
    <source>
        <dbReference type="ARBA" id="ARBA00022729"/>
    </source>
</evidence>
<accession>A0A1D1Y869</accession>
<dbReference type="InterPro" id="IPR000209">
    <property type="entry name" value="Peptidase_S8/S53_dom"/>
</dbReference>
<evidence type="ECO:0000313" key="9">
    <source>
        <dbReference type="EMBL" id="JAT50826.1"/>
    </source>
</evidence>
<dbReference type="Gene3D" id="3.40.50.200">
    <property type="entry name" value="Peptidase S8/S53 domain"/>
    <property type="match status" value="1"/>
</dbReference>
<feature type="domain" description="Subtilisin-like protease fibronectin type-III" evidence="8">
    <location>
        <begin position="314"/>
        <end position="411"/>
    </location>
</feature>
<dbReference type="PANTHER" id="PTHR10795">
    <property type="entry name" value="PROPROTEIN CONVERTASE SUBTILISIN/KEXIN"/>
    <property type="match status" value="1"/>
</dbReference>
<keyword evidence="5" id="KW-0720">Serine protease</keyword>
<dbReference type="PROSITE" id="PS00138">
    <property type="entry name" value="SUBTILASE_SER"/>
    <property type="match status" value="1"/>
</dbReference>
<keyword evidence="4" id="KW-0378">Hydrolase</keyword>
<dbReference type="Pfam" id="PF00082">
    <property type="entry name" value="Peptidase_S8"/>
    <property type="match status" value="1"/>
</dbReference>
<dbReference type="PROSITE" id="PS51892">
    <property type="entry name" value="SUBTILASE"/>
    <property type="match status" value="1"/>
</dbReference>
<dbReference type="CDD" id="cd02120">
    <property type="entry name" value="PA_subtilisin_like"/>
    <property type="match status" value="1"/>
</dbReference>
<evidence type="ECO:0000256" key="6">
    <source>
        <dbReference type="PROSITE-ProRule" id="PRU01240"/>
    </source>
</evidence>
<dbReference type="InterPro" id="IPR045051">
    <property type="entry name" value="SBT"/>
</dbReference>
<reference evidence="9" key="1">
    <citation type="submission" date="2015-07" db="EMBL/GenBank/DDBJ databases">
        <title>Transcriptome Assembly of Anthurium amnicola.</title>
        <authorList>
            <person name="Suzuki J."/>
        </authorList>
    </citation>
    <scope>NUCLEOTIDE SEQUENCE</scope>
</reference>
<comment type="similarity">
    <text evidence="1 6">Belongs to the peptidase S8 family.</text>
</comment>
<dbReference type="InterPro" id="IPR036852">
    <property type="entry name" value="Peptidase_S8/S53_dom_sf"/>
</dbReference>
<gene>
    <name evidence="9" type="primary">CUCM1_11</name>
    <name evidence="9" type="ORF">g.28350</name>
</gene>
<feature type="non-terminal residue" evidence="9">
    <location>
        <position position="1"/>
    </location>
</feature>
<dbReference type="InterPro" id="IPR041469">
    <property type="entry name" value="Subtilisin-like_FN3"/>
</dbReference>
<name>A0A1D1Y869_9ARAE</name>
<keyword evidence="3" id="KW-0732">Signal</keyword>
<dbReference type="Pfam" id="PF17766">
    <property type="entry name" value="fn3_6"/>
    <property type="match status" value="1"/>
</dbReference>
<dbReference type="SUPFAM" id="SSF52743">
    <property type="entry name" value="Subtilisin-like"/>
    <property type="match status" value="1"/>
</dbReference>
<dbReference type="GO" id="GO:0006508">
    <property type="term" value="P:proteolysis"/>
    <property type="evidence" value="ECO:0007669"/>
    <property type="project" value="UniProtKB-KW"/>
</dbReference>
<dbReference type="InterPro" id="IPR023828">
    <property type="entry name" value="Peptidase_S8_Ser-AS"/>
</dbReference>
<proteinExistence type="inferred from homology"/>
<dbReference type="EMBL" id="GDJX01017110">
    <property type="protein sequence ID" value="JAT50826.1"/>
    <property type="molecule type" value="Transcribed_RNA"/>
</dbReference>
<evidence type="ECO:0000256" key="2">
    <source>
        <dbReference type="ARBA" id="ARBA00022670"/>
    </source>
</evidence>
<evidence type="ECO:0000259" key="7">
    <source>
        <dbReference type="Pfam" id="PF00082"/>
    </source>
</evidence>
<evidence type="ECO:0000256" key="1">
    <source>
        <dbReference type="ARBA" id="ARBA00011073"/>
    </source>
</evidence>
<sequence length="420" mass="44803">STIDRRFVAEALLGDGKIYQGAALNTFNLKNKVYPLIYGGDAANKSAITDIVEARECWDGALSKDLVTGKIVFCDAPIDGDAVGSVGGVGSIMRFVNNPYRYTDYAVPFSLPATVVDLKDGAAVFSYINKTKSPTATIARTKPIKDSKAPYVVSFSSRGPSTITDVLKPDLTAPGVDILAAWSPMYPITSGVKDTRKVSYNIISGTSMSCPHASAAAAYVKSFHPDWSPAAIRSALMTTARRMTASSNPEAELAYGAGQIDPLKAVNPGLVYDAGEADYVKMLCDEGYDTKSLRGITGDKSVCPAPVNTSSDADLNYPSFAVRAPSTDPASKRFLRTVTNVGSGKSTYRATVTAPPQLKVDVQPTTLSFQRAQDKQSFVVNVVATVKNQDTVLSASLVWSDGVHHVRSPIVGYMDPGDYY</sequence>
<keyword evidence="2" id="KW-0645">Protease</keyword>
<evidence type="ECO:0000256" key="4">
    <source>
        <dbReference type="ARBA" id="ARBA00022801"/>
    </source>
</evidence>
<dbReference type="GO" id="GO:0004252">
    <property type="term" value="F:serine-type endopeptidase activity"/>
    <property type="evidence" value="ECO:0007669"/>
    <property type="project" value="InterPro"/>
</dbReference>
<dbReference type="AlphaFoldDB" id="A0A1D1Y869"/>
<dbReference type="Gene3D" id="2.60.40.2310">
    <property type="match status" value="1"/>
</dbReference>